<dbReference type="InterPro" id="IPR008927">
    <property type="entry name" value="6-PGluconate_DH-like_C_sf"/>
</dbReference>
<keyword evidence="3 6" id="KW-0520">NAD</keyword>
<dbReference type="GO" id="GO:0046167">
    <property type="term" value="P:glycerol-3-phosphate biosynthetic process"/>
    <property type="evidence" value="ECO:0007669"/>
    <property type="project" value="UniProtKB-UniRule"/>
</dbReference>
<gene>
    <name evidence="3" type="primary">gpsA</name>
</gene>
<feature type="active site" description="Proton acceptor" evidence="3 4">
    <location>
        <position position="197"/>
    </location>
</feature>
<feature type="binding site" evidence="3">
    <location>
        <position position="144"/>
    </location>
    <ligand>
        <name>sn-glycerol 3-phosphate</name>
        <dbReference type="ChEBI" id="CHEBI:57597"/>
    </ligand>
</feature>
<keyword evidence="3" id="KW-0547">Nucleotide-binding</keyword>
<reference evidence="10" key="1">
    <citation type="submission" date="2014-11" db="EMBL/GenBank/DDBJ databases">
        <authorList>
            <person name="Zhu J."/>
            <person name="Qi W."/>
            <person name="Song R."/>
        </authorList>
    </citation>
    <scope>NUCLEOTIDE SEQUENCE</scope>
</reference>
<dbReference type="Gene3D" id="1.10.1040.10">
    <property type="entry name" value="N-(1-d-carboxylethyl)-l-norvaline Dehydrogenase, domain 2"/>
    <property type="match status" value="1"/>
</dbReference>
<evidence type="ECO:0000259" key="9">
    <source>
        <dbReference type="Pfam" id="PF07479"/>
    </source>
</evidence>
<proteinExistence type="inferred from homology"/>
<comment type="catalytic activity">
    <reaction evidence="3">
        <text>sn-glycerol 3-phosphate + NAD(+) = dihydroxyacetone phosphate + NADH + H(+)</text>
        <dbReference type="Rhea" id="RHEA:11092"/>
        <dbReference type="ChEBI" id="CHEBI:15378"/>
        <dbReference type="ChEBI" id="CHEBI:57540"/>
        <dbReference type="ChEBI" id="CHEBI:57597"/>
        <dbReference type="ChEBI" id="CHEBI:57642"/>
        <dbReference type="ChEBI" id="CHEBI:57945"/>
        <dbReference type="EC" id="1.1.1.94"/>
    </reaction>
</comment>
<dbReference type="GO" id="GO:0006650">
    <property type="term" value="P:glycerophospholipid metabolic process"/>
    <property type="evidence" value="ECO:0007669"/>
    <property type="project" value="UniProtKB-UniRule"/>
</dbReference>
<feature type="binding site" evidence="3">
    <location>
        <position position="197"/>
    </location>
    <ligand>
        <name>sn-glycerol 3-phosphate</name>
        <dbReference type="ChEBI" id="CHEBI:57597"/>
    </ligand>
</feature>
<feature type="binding site" evidence="6">
    <location>
        <position position="264"/>
    </location>
    <ligand>
        <name>NAD(+)</name>
        <dbReference type="ChEBI" id="CHEBI:57540"/>
    </ligand>
</feature>
<dbReference type="EC" id="1.1.1.94" evidence="3"/>
<dbReference type="GO" id="GO:0005975">
    <property type="term" value="P:carbohydrate metabolic process"/>
    <property type="evidence" value="ECO:0007669"/>
    <property type="project" value="InterPro"/>
</dbReference>
<dbReference type="HAMAP" id="MF_00394">
    <property type="entry name" value="NAD_Glyc3P_dehydrog"/>
    <property type="match status" value="1"/>
</dbReference>
<evidence type="ECO:0000256" key="2">
    <source>
        <dbReference type="ARBA" id="ARBA00023002"/>
    </source>
</evidence>
<dbReference type="GO" id="GO:0046168">
    <property type="term" value="P:glycerol-3-phosphate catabolic process"/>
    <property type="evidence" value="ECO:0007669"/>
    <property type="project" value="InterPro"/>
</dbReference>
<feature type="binding site" evidence="3">
    <location>
        <position position="264"/>
    </location>
    <ligand>
        <name>sn-glycerol 3-phosphate</name>
        <dbReference type="ChEBI" id="CHEBI:57597"/>
    </ligand>
</feature>
<dbReference type="PIRSF" id="PIRSF000114">
    <property type="entry name" value="Glycerol-3-P_dh"/>
    <property type="match status" value="1"/>
</dbReference>
<feature type="domain" description="Glycerol-3-phosphate dehydrogenase NAD-dependent C-terminal" evidence="9">
    <location>
        <begin position="186"/>
        <end position="329"/>
    </location>
</feature>
<dbReference type="NCBIfam" id="NF000942">
    <property type="entry name" value="PRK00094.1-4"/>
    <property type="match status" value="1"/>
</dbReference>
<feature type="domain" description="Glycerol-3-phosphate dehydrogenase NAD-dependent N-terminal" evidence="8">
    <location>
        <begin position="7"/>
        <end position="166"/>
    </location>
</feature>
<feature type="binding site" evidence="3">
    <location>
        <position position="264"/>
    </location>
    <ligand>
        <name>NADPH</name>
        <dbReference type="ChEBI" id="CHEBI:57783"/>
    </ligand>
</feature>
<keyword evidence="2 3" id="KW-0560">Oxidoreductase</keyword>
<dbReference type="InterPro" id="IPR013328">
    <property type="entry name" value="6PGD_dom2"/>
</dbReference>
<feature type="binding site" evidence="3">
    <location>
        <position position="52"/>
    </location>
    <ligand>
        <name>NADPH</name>
        <dbReference type="ChEBI" id="CHEBI:57783"/>
    </ligand>
</feature>
<evidence type="ECO:0000313" key="10">
    <source>
        <dbReference type="EMBL" id="ANV79522.1"/>
    </source>
</evidence>
<name>A0A1B1TB65_9ARCH</name>
<feature type="binding site" evidence="3">
    <location>
        <position position="290"/>
    </location>
    <ligand>
        <name>NADPH</name>
        <dbReference type="ChEBI" id="CHEBI:57783"/>
    </ligand>
</feature>
<feature type="binding site" evidence="5">
    <location>
        <begin position="264"/>
        <end position="265"/>
    </location>
    <ligand>
        <name>substrate</name>
    </ligand>
</feature>
<dbReference type="InterPro" id="IPR006168">
    <property type="entry name" value="G3P_DH_NAD-dep"/>
</dbReference>
<dbReference type="NCBIfam" id="NF000940">
    <property type="entry name" value="PRK00094.1-2"/>
    <property type="match status" value="1"/>
</dbReference>
<keyword evidence="3" id="KW-0963">Cytoplasm</keyword>
<dbReference type="EMBL" id="KP211837">
    <property type="protein sequence ID" value="ANV79522.1"/>
    <property type="molecule type" value="Genomic_DNA"/>
</dbReference>
<comment type="caution">
    <text evidence="3">Lacks conserved residue(s) required for the propagation of feature annotation.</text>
</comment>
<evidence type="ECO:0000259" key="8">
    <source>
        <dbReference type="Pfam" id="PF01210"/>
    </source>
</evidence>
<feature type="binding site" evidence="3">
    <location>
        <position position="265"/>
    </location>
    <ligand>
        <name>sn-glycerol 3-phosphate</name>
        <dbReference type="ChEBI" id="CHEBI:57597"/>
    </ligand>
</feature>
<evidence type="ECO:0000256" key="6">
    <source>
        <dbReference type="PIRSR" id="PIRSR000114-3"/>
    </source>
</evidence>
<organism evidence="10">
    <name type="scientific">uncultured Poseidoniia archaeon</name>
    <dbReference type="NCBI Taxonomy" id="1697135"/>
    <lineage>
        <taxon>Archaea</taxon>
        <taxon>Methanobacteriati</taxon>
        <taxon>Thermoplasmatota</taxon>
        <taxon>Candidatus Poseidoniia</taxon>
        <taxon>environmental samples</taxon>
    </lineage>
</organism>
<dbReference type="PANTHER" id="PTHR11728:SF1">
    <property type="entry name" value="GLYCEROL-3-PHOSPHATE DEHYDROGENASE [NAD(+)] 2, CHLOROPLASTIC"/>
    <property type="match status" value="1"/>
</dbReference>
<dbReference type="Pfam" id="PF01210">
    <property type="entry name" value="NAD_Gly3P_dh_N"/>
    <property type="match status" value="1"/>
</dbReference>
<feature type="binding site" evidence="3">
    <location>
        <position position="15"/>
    </location>
    <ligand>
        <name>NADPH</name>
        <dbReference type="ChEBI" id="CHEBI:57783"/>
    </ligand>
</feature>
<evidence type="ECO:0000256" key="5">
    <source>
        <dbReference type="PIRSR" id="PIRSR000114-2"/>
    </source>
</evidence>
<evidence type="ECO:0000256" key="7">
    <source>
        <dbReference type="RuleBase" id="RU000437"/>
    </source>
</evidence>
<keyword evidence="3" id="KW-0521">NADP</keyword>
<dbReference type="Gene3D" id="3.40.50.720">
    <property type="entry name" value="NAD(P)-binding Rossmann-like Domain"/>
    <property type="match status" value="1"/>
</dbReference>
<dbReference type="GO" id="GO:0051287">
    <property type="term" value="F:NAD binding"/>
    <property type="evidence" value="ECO:0007669"/>
    <property type="project" value="InterPro"/>
</dbReference>
<evidence type="ECO:0000256" key="1">
    <source>
        <dbReference type="ARBA" id="ARBA00011009"/>
    </source>
</evidence>
<dbReference type="UniPathway" id="UPA00940"/>
<accession>A0A1B1TB65</accession>
<feature type="binding site" evidence="3">
    <location>
        <position position="108"/>
    </location>
    <ligand>
        <name>sn-glycerol 3-phosphate</name>
        <dbReference type="ChEBI" id="CHEBI:57597"/>
    </ligand>
</feature>
<feature type="binding site" evidence="3">
    <location>
        <position position="288"/>
    </location>
    <ligand>
        <name>NADPH</name>
        <dbReference type="ChEBI" id="CHEBI:57783"/>
    </ligand>
</feature>
<dbReference type="GO" id="GO:0005829">
    <property type="term" value="C:cytosol"/>
    <property type="evidence" value="ECO:0007669"/>
    <property type="project" value="TreeGrafter"/>
</dbReference>
<dbReference type="AlphaFoldDB" id="A0A1B1TB65"/>
<feature type="binding site" evidence="3">
    <location>
        <position position="142"/>
    </location>
    <ligand>
        <name>sn-glycerol 3-phosphate</name>
        <dbReference type="ChEBI" id="CHEBI:57597"/>
    </ligand>
</feature>
<dbReference type="InterPro" id="IPR006109">
    <property type="entry name" value="G3P_DH_NAD-dep_C"/>
</dbReference>
<feature type="binding site" evidence="3">
    <location>
        <position position="108"/>
    </location>
    <ligand>
        <name>NADPH</name>
        <dbReference type="ChEBI" id="CHEBI:57783"/>
    </ligand>
</feature>
<feature type="binding site" evidence="3">
    <location>
        <position position="263"/>
    </location>
    <ligand>
        <name>sn-glycerol 3-phosphate</name>
        <dbReference type="ChEBI" id="CHEBI:57597"/>
    </ligand>
</feature>
<feature type="binding site" evidence="6">
    <location>
        <position position="146"/>
    </location>
    <ligand>
        <name>NAD(+)</name>
        <dbReference type="ChEBI" id="CHEBI:57540"/>
    </ligand>
</feature>
<comment type="subcellular location">
    <subcellularLocation>
        <location evidence="3">Cytoplasm</location>
    </subcellularLocation>
</comment>
<sequence length="338" mass="36340">MTNMARIGVVGLGNWGSALAKIWLDDGHNVSGWTIEHDVYKSLMEESMNHKYLPGHDLSGLHPTMEINDILEDCELIIMALPSSVIISVFDEMVEKLRPSHVIVDLAKGLAPENEDSELISEVLEKKLSIAGKSNSVVVMTGPTIAPEVARGVLTNALVACHDKSVAERISERLSTGTLVLTPAIDPIGAELWGAYKNTVALACGLVDGLRDSIGGDNLKAALVLAGYSEGIYLLEKMGADESTAFGPAGIGDLYVTATSPRSRNRSLGEKLASGMSLENALSEMHMVAEGVRATKSFLDYSKKIDVPTPFLSALWSLLEGELEVEDAVRKMVESYRS</sequence>
<dbReference type="PANTHER" id="PTHR11728">
    <property type="entry name" value="GLYCEROL-3-PHOSPHATE DEHYDROGENASE"/>
    <property type="match status" value="1"/>
</dbReference>
<feature type="binding site" evidence="3">
    <location>
        <position position="253"/>
    </location>
    <ligand>
        <name>sn-glycerol 3-phosphate</name>
        <dbReference type="ChEBI" id="CHEBI:57597"/>
    </ligand>
</feature>
<comment type="function">
    <text evidence="3">Catalyzes the reduction of the glycolytic intermediate dihydroxyacetone phosphate (DHAP) to sn-glycerol 3-phosphate (G3P).</text>
</comment>
<dbReference type="Pfam" id="PF07479">
    <property type="entry name" value="NAD_Gly3P_dh_C"/>
    <property type="match status" value="1"/>
</dbReference>
<feature type="binding site" evidence="5">
    <location>
        <position position="108"/>
    </location>
    <ligand>
        <name>substrate</name>
    </ligand>
</feature>
<dbReference type="PRINTS" id="PR00077">
    <property type="entry name" value="GPDHDRGNASE"/>
</dbReference>
<dbReference type="SUPFAM" id="SSF51735">
    <property type="entry name" value="NAD(P)-binding Rossmann-fold domains"/>
    <property type="match status" value="1"/>
</dbReference>
<comment type="similarity">
    <text evidence="1 3 7">Belongs to the NAD-dependent glycerol-3-phosphate dehydrogenase family.</text>
</comment>
<feature type="binding site" evidence="3">
    <location>
        <position position="146"/>
    </location>
    <ligand>
        <name>NADPH</name>
        <dbReference type="ChEBI" id="CHEBI:57783"/>
    </ligand>
</feature>
<dbReference type="SUPFAM" id="SSF48179">
    <property type="entry name" value="6-phosphogluconate dehydrogenase C-terminal domain-like"/>
    <property type="match status" value="1"/>
</dbReference>
<reference evidence="10" key="2">
    <citation type="journal article" date="2015" name="ISME J.">
        <title>A new class of marine Euryarchaeota group II from the Mediterranean deep chlorophyll maximum.</title>
        <authorList>
            <person name="Martin-Cuadrado A.B."/>
            <person name="Garcia-Heredia I."/>
            <person name="Molto A.G."/>
            <person name="Lopez-Ubeda R."/>
            <person name="Kimes N."/>
            <person name="Lopez-Garcia P."/>
            <person name="Moreira D."/>
            <person name="Rodriguez-Valera F."/>
        </authorList>
    </citation>
    <scope>NUCLEOTIDE SEQUENCE</scope>
</reference>
<dbReference type="InterPro" id="IPR011128">
    <property type="entry name" value="G3P_DH_NAD-dep_N"/>
</dbReference>
<protein>
    <recommendedName>
        <fullName evidence="3">Glycerol-3-phosphate dehydrogenase [NAD(P)+]</fullName>
        <ecNumber evidence="3">1.1.1.94</ecNumber>
    </recommendedName>
    <alternativeName>
        <fullName evidence="3">NAD(P)(+)-dependent glycerol-3-phosphate dehydrogenase</fullName>
    </alternativeName>
    <alternativeName>
        <fullName evidence="3">NAD(P)H-dependent dihydroxyacetone-phosphate reductase</fullName>
    </alternativeName>
</protein>
<dbReference type="InterPro" id="IPR036291">
    <property type="entry name" value="NAD(P)-bd_dom_sf"/>
</dbReference>
<dbReference type="GO" id="GO:0141153">
    <property type="term" value="F:glycerol-3-phosphate dehydrogenase (NADP+) activity"/>
    <property type="evidence" value="ECO:0007669"/>
    <property type="project" value="RHEA"/>
</dbReference>
<comment type="catalytic activity">
    <reaction evidence="3">
        <text>sn-glycerol 3-phosphate + NADP(+) = dihydroxyacetone phosphate + NADPH + H(+)</text>
        <dbReference type="Rhea" id="RHEA:11096"/>
        <dbReference type="ChEBI" id="CHEBI:15378"/>
        <dbReference type="ChEBI" id="CHEBI:57597"/>
        <dbReference type="ChEBI" id="CHEBI:57642"/>
        <dbReference type="ChEBI" id="CHEBI:57783"/>
        <dbReference type="ChEBI" id="CHEBI:58349"/>
        <dbReference type="EC" id="1.1.1.94"/>
    </reaction>
</comment>
<evidence type="ECO:0000256" key="3">
    <source>
        <dbReference type="HAMAP-Rule" id="MF_00394"/>
    </source>
</evidence>
<evidence type="ECO:0000256" key="4">
    <source>
        <dbReference type="PIRSR" id="PIRSR000114-1"/>
    </source>
</evidence>
<feature type="binding site" evidence="6">
    <location>
        <begin position="11"/>
        <end position="16"/>
    </location>
    <ligand>
        <name>NAD(+)</name>
        <dbReference type="ChEBI" id="CHEBI:57540"/>
    </ligand>
</feature>